<protein>
    <submittedName>
        <fullName evidence="2">Uncharacterized protein</fullName>
    </submittedName>
</protein>
<organism evidence="2 3">
    <name type="scientific">Periplaneta americana</name>
    <name type="common">American cockroach</name>
    <name type="synonym">Blatta americana</name>
    <dbReference type="NCBI Taxonomy" id="6978"/>
    <lineage>
        <taxon>Eukaryota</taxon>
        <taxon>Metazoa</taxon>
        <taxon>Ecdysozoa</taxon>
        <taxon>Arthropoda</taxon>
        <taxon>Hexapoda</taxon>
        <taxon>Insecta</taxon>
        <taxon>Pterygota</taxon>
        <taxon>Neoptera</taxon>
        <taxon>Polyneoptera</taxon>
        <taxon>Dictyoptera</taxon>
        <taxon>Blattodea</taxon>
        <taxon>Blattoidea</taxon>
        <taxon>Blattidae</taxon>
        <taxon>Blattinae</taxon>
        <taxon>Periplaneta</taxon>
    </lineage>
</organism>
<accession>A0ABQ8U140</accession>
<comment type="caution">
    <text evidence="2">The sequence shown here is derived from an EMBL/GenBank/DDBJ whole genome shotgun (WGS) entry which is preliminary data.</text>
</comment>
<sequence length="257" mass="29640">MHRAETPSDDIQEDECTNHNPLPSTTSPTSPRSTSRKGKRKKNIELEERAAINRCMSVFESGTGKQTDEFHIFGEYVANELRVMKNDYFRYKMKNAIQQAIVNREMFSDYTIDKSLSCTAFLYRSLALISTPELSPLLLLLPIFRVAELSGLNNRSVYQNALYERYGLKIIQKYVYPMSTHFGFRMLRIDGTTGPFSSCTLLRRVTLYMMCICEELCRVLGYPPYLEAVSSIRYLRTRHAVVIGTHNTWNNNISNNK</sequence>
<gene>
    <name evidence="2" type="ORF">ANN_03562</name>
</gene>
<dbReference type="Proteomes" id="UP001148838">
    <property type="component" value="Unassembled WGS sequence"/>
</dbReference>
<name>A0ABQ8U140_PERAM</name>
<dbReference type="EMBL" id="JAJSOF020000001">
    <property type="protein sequence ID" value="KAJ4452046.1"/>
    <property type="molecule type" value="Genomic_DNA"/>
</dbReference>
<keyword evidence="3" id="KW-1185">Reference proteome</keyword>
<feature type="compositionally biased region" description="Low complexity" evidence="1">
    <location>
        <begin position="23"/>
        <end position="33"/>
    </location>
</feature>
<evidence type="ECO:0000313" key="3">
    <source>
        <dbReference type="Proteomes" id="UP001148838"/>
    </source>
</evidence>
<evidence type="ECO:0000313" key="2">
    <source>
        <dbReference type="EMBL" id="KAJ4452046.1"/>
    </source>
</evidence>
<proteinExistence type="predicted"/>
<evidence type="ECO:0000256" key="1">
    <source>
        <dbReference type="SAM" id="MobiDB-lite"/>
    </source>
</evidence>
<reference evidence="2 3" key="1">
    <citation type="journal article" date="2022" name="Allergy">
        <title>Genome assembly and annotation of Periplaneta americana reveal a comprehensive cockroach allergen profile.</title>
        <authorList>
            <person name="Wang L."/>
            <person name="Xiong Q."/>
            <person name="Saelim N."/>
            <person name="Wang L."/>
            <person name="Nong W."/>
            <person name="Wan A.T."/>
            <person name="Shi M."/>
            <person name="Liu X."/>
            <person name="Cao Q."/>
            <person name="Hui J.H.L."/>
            <person name="Sookrung N."/>
            <person name="Leung T.F."/>
            <person name="Tungtrongchitr A."/>
            <person name="Tsui S.K.W."/>
        </authorList>
    </citation>
    <scope>NUCLEOTIDE SEQUENCE [LARGE SCALE GENOMIC DNA]</scope>
    <source>
        <strain evidence="2">PWHHKU_190912</strain>
    </source>
</reference>
<feature type="region of interest" description="Disordered" evidence="1">
    <location>
        <begin position="1"/>
        <end position="43"/>
    </location>
</feature>